<dbReference type="CDD" id="cd05171">
    <property type="entry name" value="PIKKc_ATM"/>
    <property type="match status" value="1"/>
</dbReference>
<comment type="caution">
    <text evidence="21">The sequence shown here is derived from an EMBL/GenBank/DDBJ whole genome shotgun (WGS) entry which is preliminary data.</text>
</comment>
<dbReference type="InterPro" id="IPR021668">
    <property type="entry name" value="TAN"/>
</dbReference>
<dbReference type="FunCoup" id="A0A1Y2B1S7">
    <property type="interactions" value="163"/>
</dbReference>
<evidence type="ECO:0000256" key="15">
    <source>
        <dbReference type="ARBA" id="ARBA00048679"/>
    </source>
</evidence>
<evidence type="ECO:0000256" key="5">
    <source>
        <dbReference type="ARBA" id="ARBA00014619"/>
    </source>
</evidence>
<dbReference type="InterPro" id="IPR014009">
    <property type="entry name" value="PIK_FAT"/>
</dbReference>
<feature type="region of interest" description="Disordered" evidence="17">
    <location>
        <begin position="855"/>
        <end position="874"/>
    </location>
</feature>
<evidence type="ECO:0000256" key="10">
    <source>
        <dbReference type="ARBA" id="ARBA00022777"/>
    </source>
</evidence>
<evidence type="ECO:0000256" key="7">
    <source>
        <dbReference type="ARBA" id="ARBA00022679"/>
    </source>
</evidence>
<dbReference type="InterPro" id="IPR038980">
    <property type="entry name" value="ATM_plant"/>
</dbReference>
<comment type="catalytic activity">
    <reaction evidence="15">
        <text>L-seryl-[protein] + ATP = O-phospho-L-seryl-[protein] + ADP + H(+)</text>
        <dbReference type="Rhea" id="RHEA:17989"/>
        <dbReference type="Rhea" id="RHEA-COMP:9863"/>
        <dbReference type="Rhea" id="RHEA-COMP:11604"/>
        <dbReference type="ChEBI" id="CHEBI:15378"/>
        <dbReference type="ChEBI" id="CHEBI:29999"/>
        <dbReference type="ChEBI" id="CHEBI:30616"/>
        <dbReference type="ChEBI" id="CHEBI:83421"/>
        <dbReference type="ChEBI" id="CHEBI:456216"/>
        <dbReference type="EC" id="2.7.11.1"/>
    </reaction>
</comment>
<dbReference type="InParanoid" id="A0A1Y2B1S7"/>
<comment type="similarity">
    <text evidence="2 16">Belongs to the PI3/PI4-kinase family. ATM subfamily.</text>
</comment>
<dbReference type="SMART" id="SM01342">
    <property type="entry name" value="TAN"/>
    <property type="match status" value="1"/>
</dbReference>
<evidence type="ECO:0000256" key="16">
    <source>
        <dbReference type="RuleBase" id="RU365027"/>
    </source>
</evidence>
<comment type="subunit">
    <text evidence="3">Associates with DNA double-strand breaks.</text>
</comment>
<dbReference type="GO" id="GO:0000781">
    <property type="term" value="C:chromosome, telomeric region"/>
    <property type="evidence" value="ECO:0007669"/>
    <property type="project" value="UniProtKB-SubCell"/>
</dbReference>
<dbReference type="SMART" id="SM00146">
    <property type="entry name" value="PI3Kc"/>
    <property type="match status" value="1"/>
</dbReference>
<dbReference type="GO" id="GO:0106310">
    <property type="term" value="F:protein serine kinase activity"/>
    <property type="evidence" value="ECO:0007669"/>
    <property type="project" value="RHEA"/>
</dbReference>
<dbReference type="PANTHER" id="PTHR37079">
    <property type="entry name" value="SERINE/THREONINE-PROTEIN KINASE ATM"/>
    <property type="match status" value="1"/>
</dbReference>
<dbReference type="PROSITE" id="PS50290">
    <property type="entry name" value="PI3_4_KINASE_3"/>
    <property type="match status" value="1"/>
</dbReference>
<dbReference type="PROSITE" id="PS51190">
    <property type="entry name" value="FATC"/>
    <property type="match status" value="1"/>
</dbReference>
<evidence type="ECO:0000259" key="20">
    <source>
        <dbReference type="PROSITE" id="PS51190"/>
    </source>
</evidence>
<feature type="region of interest" description="Disordered" evidence="17">
    <location>
        <begin position="2197"/>
        <end position="2240"/>
    </location>
</feature>
<keyword evidence="10 16" id="KW-0418">Kinase</keyword>
<dbReference type="PROSITE" id="PS00915">
    <property type="entry name" value="PI3_4_KINASE_1"/>
    <property type="match status" value="1"/>
</dbReference>
<dbReference type="GO" id="GO:0006281">
    <property type="term" value="P:DNA repair"/>
    <property type="evidence" value="ECO:0007669"/>
    <property type="project" value="InterPro"/>
</dbReference>
<dbReference type="InterPro" id="IPR044107">
    <property type="entry name" value="PIKKc_ATM"/>
</dbReference>
<keyword evidence="8 16" id="KW-0547">Nucleotide-binding</keyword>
<evidence type="ECO:0000256" key="11">
    <source>
        <dbReference type="ARBA" id="ARBA00022840"/>
    </source>
</evidence>
<dbReference type="InterPro" id="IPR036940">
    <property type="entry name" value="PI3/4_kinase_cat_sf"/>
</dbReference>
<evidence type="ECO:0000256" key="17">
    <source>
        <dbReference type="SAM" id="MobiDB-lite"/>
    </source>
</evidence>
<dbReference type="InterPro" id="IPR016024">
    <property type="entry name" value="ARM-type_fold"/>
</dbReference>
<keyword evidence="16" id="KW-0158">Chromosome</keyword>
<evidence type="ECO:0000259" key="18">
    <source>
        <dbReference type="PROSITE" id="PS50290"/>
    </source>
</evidence>
<dbReference type="GO" id="GO:0035556">
    <property type="term" value="P:intracellular signal transduction"/>
    <property type="evidence" value="ECO:0007669"/>
    <property type="project" value="UniProtKB-ARBA"/>
</dbReference>
<dbReference type="PROSITE" id="PS00916">
    <property type="entry name" value="PI3_4_KINASE_2"/>
    <property type="match status" value="1"/>
</dbReference>
<dbReference type="OrthoDB" id="381190at2759"/>
<dbReference type="GO" id="GO:0005634">
    <property type="term" value="C:nucleus"/>
    <property type="evidence" value="ECO:0007669"/>
    <property type="project" value="UniProtKB-SubCell"/>
</dbReference>
<proteinExistence type="inferred from homology"/>
<comment type="catalytic activity">
    <reaction evidence="14 16">
        <text>L-threonyl-[protein] + ATP = O-phospho-L-threonyl-[protein] + ADP + H(+)</text>
        <dbReference type="Rhea" id="RHEA:46608"/>
        <dbReference type="Rhea" id="RHEA-COMP:11060"/>
        <dbReference type="Rhea" id="RHEA-COMP:11605"/>
        <dbReference type="ChEBI" id="CHEBI:15378"/>
        <dbReference type="ChEBI" id="CHEBI:30013"/>
        <dbReference type="ChEBI" id="CHEBI:30616"/>
        <dbReference type="ChEBI" id="CHEBI:61977"/>
        <dbReference type="ChEBI" id="CHEBI:456216"/>
        <dbReference type="EC" id="2.7.11.1"/>
    </reaction>
</comment>
<dbReference type="Gene3D" id="1.10.1070.11">
    <property type="entry name" value="Phosphatidylinositol 3-/4-kinase, catalytic domain"/>
    <property type="match status" value="1"/>
</dbReference>
<keyword evidence="16" id="KW-0779">Telomere</keyword>
<dbReference type="GO" id="GO:0005524">
    <property type="term" value="F:ATP binding"/>
    <property type="evidence" value="ECO:0007669"/>
    <property type="project" value="UniProtKB-KW"/>
</dbReference>
<comment type="subcellular location">
    <subcellularLocation>
        <location evidence="16">Chromosome</location>
        <location evidence="16">Telomere</location>
    </subcellularLocation>
    <subcellularLocation>
        <location evidence="1 16">Nucleus</location>
    </subcellularLocation>
</comment>
<evidence type="ECO:0000256" key="2">
    <source>
        <dbReference type="ARBA" id="ARBA00010769"/>
    </source>
</evidence>
<dbReference type="InterPro" id="IPR011009">
    <property type="entry name" value="Kinase-like_dom_sf"/>
</dbReference>
<keyword evidence="11 16" id="KW-0067">ATP-binding</keyword>
<feature type="domain" description="PI3K/PI4K catalytic" evidence="18">
    <location>
        <begin position="2462"/>
        <end position="2774"/>
    </location>
</feature>
<dbReference type="GO" id="GO:0006325">
    <property type="term" value="P:chromatin organization"/>
    <property type="evidence" value="ECO:0007669"/>
    <property type="project" value="UniProtKB-KW"/>
</dbReference>
<evidence type="ECO:0000256" key="6">
    <source>
        <dbReference type="ARBA" id="ARBA00022527"/>
    </source>
</evidence>
<evidence type="ECO:0000313" key="22">
    <source>
        <dbReference type="Proteomes" id="UP000193986"/>
    </source>
</evidence>
<keyword evidence="22" id="KW-1185">Reference proteome</keyword>
<dbReference type="InterPro" id="IPR000403">
    <property type="entry name" value="PI3/4_kinase_cat_dom"/>
</dbReference>
<evidence type="ECO:0000256" key="3">
    <source>
        <dbReference type="ARBA" id="ARBA00011370"/>
    </source>
</evidence>
<keyword evidence="7 16" id="KW-0808">Transferase</keyword>
<dbReference type="SUPFAM" id="SSF48371">
    <property type="entry name" value="ARM repeat"/>
    <property type="match status" value="1"/>
</dbReference>
<evidence type="ECO:0000256" key="9">
    <source>
        <dbReference type="ARBA" id="ARBA00022763"/>
    </source>
</evidence>
<dbReference type="PANTHER" id="PTHR37079:SF4">
    <property type="entry name" value="SERINE_THREONINE-PROTEIN KINASE ATM"/>
    <property type="match status" value="1"/>
</dbReference>
<evidence type="ECO:0000256" key="8">
    <source>
        <dbReference type="ARBA" id="ARBA00022741"/>
    </source>
</evidence>
<reference evidence="21 22" key="1">
    <citation type="submission" date="2016-07" db="EMBL/GenBank/DDBJ databases">
        <title>Pervasive Adenine N6-methylation of Active Genes in Fungi.</title>
        <authorList>
            <consortium name="DOE Joint Genome Institute"/>
            <person name="Mondo S.J."/>
            <person name="Dannebaum R.O."/>
            <person name="Kuo R.C."/>
            <person name="Labutti K."/>
            <person name="Haridas S."/>
            <person name="Kuo A."/>
            <person name="Salamov A."/>
            <person name="Ahrendt S.R."/>
            <person name="Lipzen A."/>
            <person name="Sullivan W."/>
            <person name="Andreopoulos W.B."/>
            <person name="Clum A."/>
            <person name="Lindquist E."/>
            <person name="Daum C."/>
            <person name="Ramamoorthy G.K."/>
            <person name="Gryganskyi A."/>
            <person name="Culley D."/>
            <person name="Magnuson J.K."/>
            <person name="James T.Y."/>
            <person name="O'Malley M.A."/>
            <person name="Stajich J.E."/>
            <person name="Spatafora J.W."/>
            <person name="Visel A."/>
            <person name="Grigoriev I.V."/>
        </authorList>
    </citation>
    <scope>NUCLEOTIDE SEQUENCE [LARGE SCALE GENOMIC DNA]</scope>
    <source>
        <strain evidence="21 22">68-887.2</strain>
    </source>
</reference>
<sequence length="2808" mass="311682">MNKVPGLQAALKLYSSDKVKERAQGHDAIRGIFSSRENLSNFQETAAKQGGEGWIAFFQCLFQVVVTEKKAALKKGASTQADRRLAEAISLVRWMAERSVHLLSRKPFLSIFTHMSHLLVYGSNLFPPATLDYAKAMRTLLSYPPHLANLDQTSWRLLMGICWSAVLGDEVSIEREWQDEENEVIGDVEGRRQDEQSRSRTITQATSELASLIPILLSSSSAPLLATLHEQDTRPSIQEPCYGYTVLLKIHRFFQQFPTETSAHLLMLRSLNVVLGELELNRRVDFAQGGMKVLPQLITLWQTRNKVLREQLVVALRMLLPYLCHSTNISTDKAGVVHEWLSRLSDMLAKESSLRGGIRPLDMSVIRLQMEDGTTGPFRTHSFLPGFDFGHECAMTWAILELYADITFHLYDHIEGPTLSTPNSRRSKRMKMDNPVVSLIQGTIAGQIESRLLSLQVLIFTVDRVWQRLDSALQTSIREVLAKLLDEEDEPVLQSWALIGVACLAKVDDPSSPVSSQASNSIDLGAWATAWQHSMRKIILPNLSRAASHAALAIIRNGKVDKSSAADLLGSLLRNVEFQGPSYPYDSVCHLLSEALQIARTDSRLYSAQLEDHVLRWLQKWRSLDGTRGKSRMDPLTPADLLSLLSSICRLSFTPIPAFRPLVALPDCALVDRILEEFRTKAIREFILDAKLPAMLSAENIKQEEINQESEPLAGCCTAVAGIICRELAAFTADWTGDSSGVSPPERLRRTIDLTVLALLFQGLLIANGQDADDVISPSTEKLLKTIEATLKVVNSSIPSQLLVWQGFVPLFGSLPSEPDSWGLLVTPGQQSGIRQDVLASRHAKFSVDSNHNVVANSVDEPTPPSFVPSSRFEASSQSSNPIVEALWGLPMGASLLQGIQHAAQGVLASSPTPISTSTQAVVPIIHEDDDFGEIRTADSDAMPVSREALDCHLASKSLASIVTLSQLAHPALSTSSQSSQSTRGRQFLEHFLSTDGPRFVQLGQILCETVQAGLLRLTVPAVEAVFDALEEMISSYAYARDEGLVLLTIDFLIASMPSWSTQDLKDDEVTDRAFNLMRFILLKAKKDQLPSWRVRLSVIRLVDLYLTLDLGLVFWNECSSSEAETDEDLVNPLDSVTGGLLDRDARVRFRAAVSASNLFSVAVPTERHMSVYQTVIERLPALPEDWDGFLTDLLWKLNCCIASVELRAATIFHLYEIPASSSDFNQHLQNGLDAVSAQLGFDSSATLYLAHAVVVVKSQLASEQSPLRVPHRIYGFPSRRSFAVACLGTTTPAIVCTFKDDEYGPRARALFSELCKAAEIKSSDVILQHFPATSAMSYAADQPALLASLPGLSPSMDQFIAENRASILAELFIFTNSAEDPSTVIDLFKKRGLETSFAKLLATQPARAPPQTWSLSAILSAYDKLLPPGTPTTPITLLTLHRLFDSIHKAFLLSERDRYLATMILLISLHWSDLKDATISRLLRRELRALSNQADLPPLFYSIAEIVKLDSSKAGADGDSLMLESTNDGDMHIELIDDTEQKPKPAAATLLEKLYLLLRSNDNNIRRSAFDALRGMAALGRQMDAKVISGDTTALLRLLTPPSHAPGLRVSFTPDSLTLEGSAWLFKAKDPLLWARDMALLMTSVIGVLEPAYWHMQILLQEQGFDARRILPFLTKIFLSEEPGLSASTGKARAMTLSTHFEEVLKDHRASTESKRVIVDIIVYLRHHQPPYDKDILGYNRWLSLDPLLLAFAASTCNAFVTSLMFLEAAVSEGPNPVVLSDQDNKTLLYEIYSNVDDPDGFYGISDTNTWNALSRRFAHEGEFRRRFEIDVAELEAPKASVRDRDDILPSVLVAEDLLAMGLPHVASSVLPPSGFSGSRTDSSEGKAIEVAWRVRDWSLPLAPRATSSPSGLLFSALRAVHRERDFAATLAFIEKVIAVETARIAELGRERMVEAQRLSSNLRCLQEIANWISPSVQDSLSMTVLPPTLLIKVTDLSGLDKFADAERLMSTRQSLIAAALQREDQHLIGDLSTSRKDNLLALQKACHLSIGKAARSDGNAQAALNAIAAVRQIDKKGGEMSDAAEEEYGEILWARKEYRLALQLLQQRVDSLVAGGLKGARRRAVIYSKIAHWSSISRSRLPADIDEIFRQAIKDATDGSSPLDERARISHDYAVFADSQRAFIASLPEYREAQDSRYDRETSVAPSMISSTSSKKKRESSSKASRLAMEAAENSAAHDDPVQLHQTFVKTALQHYATSLALSNQFDDSVTAMVSLWLQHSENATVNTDFGGDLQNVPSYKFIFLGPQLSARLDRPRHPIPFNDNLNILLNRMAKEHPFHILYQICTLASGYTAPKSAGQMSDRGAAGRGPKAAEILASLAADRSVKLASQAATQIKMLCDAAVEWCLYPFEAESQKTRLTAPATCRLLQCRNLAIPPPSRPPPIDTTLKYNDISPIVRYRATYALLGGVHRPKRMSVLDTTGQEFSEIFKGEDDVRQDSVMEQVFELSNRLLQRDTKTKDRRLHFRTYRVIPLARKSGIMEFVGNSNGIGEWLRDAHEKYGRPGDISAATFRSTLKPIQSKDHTSPILRQKYDQLMKRFHPVMRHFFIERHKDPVRWFEMRLNYARSVAVTSMVGHVLGIGDRHCSNVMIDGVTGELIHIDFGIVFGEGMKLRIPERVPFRLTNDIVDGLGIHGVDGTFRQCSEHTLRVLRESSELIMTVLEVLKYDPLFTWTGDPDKLKRAQDGAQDLDPQSEPVQQKANQVLGDIRRKLRDDLSVESTVNDLIQQARDPEHLAKIFVGWQSWF</sequence>
<accession>A0A1Y2B1S7</accession>
<keyword evidence="6 16" id="KW-0723">Serine/threonine-protein kinase</keyword>
<dbReference type="InterPro" id="IPR003152">
    <property type="entry name" value="FATC_dom"/>
</dbReference>
<dbReference type="EMBL" id="MCFC01000029">
    <property type="protein sequence ID" value="ORY28799.1"/>
    <property type="molecule type" value="Genomic_DNA"/>
</dbReference>
<dbReference type="SUPFAM" id="SSF56112">
    <property type="entry name" value="Protein kinase-like (PK-like)"/>
    <property type="match status" value="1"/>
</dbReference>
<name>A0A1Y2B1S7_9TREE</name>
<dbReference type="STRING" id="71784.A0A1Y2B1S7"/>
<dbReference type="GO" id="GO:0004674">
    <property type="term" value="F:protein serine/threonine kinase activity"/>
    <property type="evidence" value="ECO:0007669"/>
    <property type="project" value="UniProtKB-KW"/>
</dbReference>
<dbReference type="Proteomes" id="UP000193986">
    <property type="component" value="Unassembled WGS sequence"/>
</dbReference>
<keyword evidence="9 16" id="KW-0227">DNA damage</keyword>
<evidence type="ECO:0000256" key="1">
    <source>
        <dbReference type="ARBA" id="ARBA00004123"/>
    </source>
</evidence>
<gene>
    <name evidence="21" type="ORF">BCR39DRAFT_533939</name>
</gene>
<evidence type="ECO:0000256" key="4">
    <source>
        <dbReference type="ARBA" id="ARBA00012513"/>
    </source>
</evidence>
<dbReference type="Pfam" id="PF00454">
    <property type="entry name" value="PI3_PI4_kinase"/>
    <property type="match status" value="1"/>
</dbReference>
<evidence type="ECO:0000256" key="13">
    <source>
        <dbReference type="ARBA" id="ARBA00025079"/>
    </source>
</evidence>
<evidence type="ECO:0000259" key="19">
    <source>
        <dbReference type="PROSITE" id="PS51189"/>
    </source>
</evidence>
<comment type="function">
    <text evidence="13 16">Serine/threonine protein kinase which activates checkpoint signaling upon genotoxic stresses such as ionizing radiation (IR), ultraviolet light (UV), or DNA replication stalling, thereby acting as a DNA damage sensor. Recognizes the substrate consensus sequence [ST]-Q. Phosphorylates histone H2A to form H2AS128ph (gamma-H2A) at sites of DNA damage, involved in the regulation of DNA damage response mechanism. Required for the control of telomere length and genome stability.</text>
</comment>
<dbReference type="Gene3D" id="3.30.1010.10">
    <property type="entry name" value="Phosphatidylinositol 3-kinase Catalytic Subunit, Chain A, domain 4"/>
    <property type="match status" value="1"/>
</dbReference>
<evidence type="ECO:0000313" key="21">
    <source>
        <dbReference type="EMBL" id="ORY28799.1"/>
    </source>
</evidence>
<keyword evidence="16" id="KW-0156">Chromatin regulator</keyword>
<feature type="domain" description="FATC" evidence="20">
    <location>
        <begin position="2776"/>
        <end position="2808"/>
    </location>
</feature>
<keyword evidence="12 16" id="KW-0539">Nucleus</keyword>
<evidence type="ECO:0000256" key="14">
    <source>
        <dbReference type="ARBA" id="ARBA00047899"/>
    </source>
</evidence>
<protein>
    <recommendedName>
        <fullName evidence="5 16">Serine/threonine-protein kinase Tel1</fullName>
        <ecNumber evidence="4 16">2.7.11.1</ecNumber>
    </recommendedName>
</protein>
<dbReference type="Pfam" id="PF11640">
    <property type="entry name" value="TAN"/>
    <property type="match status" value="1"/>
</dbReference>
<dbReference type="SMART" id="SM01343">
    <property type="entry name" value="FATC"/>
    <property type="match status" value="1"/>
</dbReference>
<dbReference type="PROSITE" id="PS51189">
    <property type="entry name" value="FAT"/>
    <property type="match status" value="1"/>
</dbReference>
<organism evidence="21 22">
    <name type="scientific">Naematelia encephala</name>
    <dbReference type="NCBI Taxonomy" id="71784"/>
    <lineage>
        <taxon>Eukaryota</taxon>
        <taxon>Fungi</taxon>
        <taxon>Dikarya</taxon>
        <taxon>Basidiomycota</taxon>
        <taxon>Agaricomycotina</taxon>
        <taxon>Tremellomycetes</taxon>
        <taxon>Tremellales</taxon>
        <taxon>Naemateliaceae</taxon>
        <taxon>Naematelia</taxon>
    </lineage>
</organism>
<dbReference type="Pfam" id="PF02260">
    <property type="entry name" value="FATC"/>
    <property type="match status" value="1"/>
</dbReference>
<feature type="domain" description="FAT" evidence="19">
    <location>
        <begin position="1750"/>
        <end position="2353"/>
    </location>
</feature>
<dbReference type="EC" id="2.7.11.1" evidence="4 16"/>
<evidence type="ECO:0000256" key="12">
    <source>
        <dbReference type="ARBA" id="ARBA00023242"/>
    </source>
</evidence>
<dbReference type="InterPro" id="IPR018936">
    <property type="entry name" value="PI3/4_kinase_CS"/>
</dbReference>